<dbReference type="AlphaFoldDB" id="A0A2R6PPT9"/>
<dbReference type="GO" id="GO:0043527">
    <property type="term" value="C:tRNA methyltransferase complex"/>
    <property type="evidence" value="ECO:0007669"/>
    <property type="project" value="TreeGrafter"/>
</dbReference>
<dbReference type="STRING" id="1590841.A0A2R6PPT9"/>
<organism evidence="5 6">
    <name type="scientific">Actinidia chinensis var. chinensis</name>
    <name type="common">Chinese soft-hair kiwi</name>
    <dbReference type="NCBI Taxonomy" id="1590841"/>
    <lineage>
        <taxon>Eukaryota</taxon>
        <taxon>Viridiplantae</taxon>
        <taxon>Streptophyta</taxon>
        <taxon>Embryophyta</taxon>
        <taxon>Tracheophyta</taxon>
        <taxon>Spermatophyta</taxon>
        <taxon>Magnoliopsida</taxon>
        <taxon>eudicotyledons</taxon>
        <taxon>Gunneridae</taxon>
        <taxon>Pentapetalae</taxon>
        <taxon>asterids</taxon>
        <taxon>Ericales</taxon>
        <taxon>Actinidiaceae</taxon>
        <taxon>Actinidia</taxon>
    </lineage>
</organism>
<dbReference type="OrthoDB" id="1720565at2759"/>
<proteinExistence type="predicted"/>
<dbReference type="InterPro" id="IPR028884">
    <property type="entry name" value="Trm82"/>
</dbReference>
<dbReference type="OMA" id="MERRDFR"/>
<dbReference type="PANTHER" id="PTHR16288">
    <property type="entry name" value="WD40 REPEAT PROTEIN 4"/>
    <property type="match status" value="1"/>
</dbReference>
<evidence type="ECO:0000256" key="1">
    <source>
        <dbReference type="ARBA" id="ARBA00004123"/>
    </source>
</evidence>
<evidence type="ECO:0000256" key="3">
    <source>
        <dbReference type="ARBA" id="ARBA00022737"/>
    </source>
</evidence>
<evidence type="ECO:0000256" key="2">
    <source>
        <dbReference type="ARBA" id="ARBA00022574"/>
    </source>
</evidence>
<dbReference type="GO" id="GO:0036265">
    <property type="term" value="P:RNA (guanine-N7)-methylation"/>
    <property type="evidence" value="ECO:0007669"/>
    <property type="project" value="InterPro"/>
</dbReference>
<name>A0A2R6PPT9_ACTCC</name>
<sequence length="162" mass="17648">MASGSLLDTCEVGAEVISVDGEAFIPTSLGISSSADFWWMVTGVSNLRGSDLTSLARVKVISGFTKINPSGDLETTVLEDDDVLGGMQLLEKLQGSASVKEEVFLGVAETLKIAMRNLLIKKQYSMERRDFRKRAETTEKSNINKISITCATPRCILFSFCV</sequence>
<keyword evidence="3" id="KW-0677">Repeat</keyword>
<dbReference type="GO" id="GO:0005829">
    <property type="term" value="C:cytosol"/>
    <property type="evidence" value="ECO:0007669"/>
    <property type="project" value="TreeGrafter"/>
</dbReference>
<keyword evidence="4" id="KW-0539">Nucleus</keyword>
<dbReference type="GO" id="GO:0005634">
    <property type="term" value="C:nucleus"/>
    <property type="evidence" value="ECO:0007669"/>
    <property type="project" value="UniProtKB-SubCell"/>
</dbReference>
<evidence type="ECO:0000313" key="6">
    <source>
        <dbReference type="Proteomes" id="UP000241394"/>
    </source>
</evidence>
<dbReference type="Gramene" id="PSR94810">
    <property type="protein sequence ID" value="PSR94810"/>
    <property type="gene ID" value="CEY00_Acc25564"/>
</dbReference>
<dbReference type="EMBL" id="NKQK01000023">
    <property type="protein sequence ID" value="PSR94810.1"/>
    <property type="molecule type" value="Genomic_DNA"/>
</dbReference>
<dbReference type="PANTHER" id="PTHR16288:SF0">
    <property type="entry name" value="TRNA (GUANINE-N(7)-)-METHYLTRANSFERASE NON-CATALYTIC SUBUNIT WDR4"/>
    <property type="match status" value="1"/>
</dbReference>
<dbReference type="InParanoid" id="A0A2R6PPT9"/>
<gene>
    <name evidence="5" type="ORF">CEY00_Acc25564</name>
</gene>
<evidence type="ECO:0000256" key="4">
    <source>
        <dbReference type="ARBA" id="ARBA00023242"/>
    </source>
</evidence>
<evidence type="ECO:0000313" key="5">
    <source>
        <dbReference type="EMBL" id="PSR94810.1"/>
    </source>
</evidence>
<dbReference type="Proteomes" id="UP000241394">
    <property type="component" value="Chromosome LG23"/>
</dbReference>
<accession>A0A2R6PPT9</accession>
<keyword evidence="6" id="KW-1185">Reference proteome</keyword>
<comment type="subcellular location">
    <subcellularLocation>
        <location evidence="1">Nucleus</location>
    </subcellularLocation>
</comment>
<comment type="caution">
    <text evidence="5">The sequence shown here is derived from an EMBL/GenBank/DDBJ whole genome shotgun (WGS) entry which is preliminary data.</text>
</comment>
<protein>
    <submittedName>
        <fullName evidence="5">GMP reductase</fullName>
    </submittedName>
</protein>
<dbReference type="GO" id="GO:0006400">
    <property type="term" value="P:tRNA modification"/>
    <property type="evidence" value="ECO:0007669"/>
    <property type="project" value="TreeGrafter"/>
</dbReference>
<reference evidence="6" key="2">
    <citation type="journal article" date="2018" name="BMC Genomics">
        <title>A manually annotated Actinidia chinensis var. chinensis (kiwifruit) genome highlights the challenges associated with draft genomes and gene prediction in plants.</title>
        <authorList>
            <person name="Pilkington S.M."/>
            <person name="Crowhurst R."/>
            <person name="Hilario E."/>
            <person name="Nardozza S."/>
            <person name="Fraser L."/>
            <person name="Peng Y."/>
            <person name="Gunaseelan K."/>
            <person name="Simpson R."/>
            <person name="Tahir J."/>
            <person name="Deroles S.C."/>
            <person name="Templeton K."/>
            <person name="Luo Z."/>
            <person name="Davy M."/>
            <person name="Cheng C."/>
            <person name="McNeilage M."/>
            <person name="Scaglione D."/>
            <person name="Liu Y."/>
            <person name="Zhang Q."/>
            <person name="Datson P."/>
            <person name="De Silva N."/>
            <person name="Gardiner S.E."/>
            <person name="Bassett H."/>
            <person name="Chagne D."/>
            <person name="McCallum J."/>
            <person name="Dzierzon H."/>
            <person name="Deng C."/>
            <person name="Wang Y.Y."/>
            <person name="Barron L."/>
            <person name="Manako K."/>
            <person name="Bowen J."/>
            <person name="Foster T.M."/>
            <person name="Erridge Z.A."/>
            <person name="Tiffin H."/>
            <person name="Waite C.N."/>
            <person name="Davies K.M."/>
            <person name="Grierson E.P."/>
            <person name="Laing W.A."/>
            <person name="Kirk R."/>
            <person name="Chen X."/>
            <person name="Wood M."/>
            <person name="Montefiori M."/>
            <person name="Brummell D.A."/>
            <person name="Schwinn K.E."/>
            <person name="Catanach A."/>
            <person name="Fullerton C."/>
            <person name="Li D."/>
            <person name="Meiyalaghan S."/>
            <person name="Nieuwenhuizen N."/>
            <person name="Read N."/>
            <person name="Prakash R."/>
            <person name="Hunter D."/>
            <person name="Zhang H."/>
            <person name="McKenzie M."/>
            <person name="Knabel M."/>
            <person name="Harris A."/>
            <person name="Allan A.C."/>
            <person name="Gleave A."/>
            <person name="Chen A."/>
            <person name="Janssen B.J."/>
            <person name="Plunkett B."/>
            <person name="Ampomah-Dwamena C."/>
            <person name="Voogd C."/>
            <person name="Leif D."/>
            <person name="Lafferty D."/>
            <person name="Souleyre E.J.F."/>
            <person name="Varkonyi-Gasic E."/>
            <person name="Gambi F."/>
            <person name="Hanley J."/>
            <person name="Yao J.L."/>
            <person name="Cheung J."/>
            <person name="David K.M."/>
            <person name="Warren B."/>
            <person name="Marsh K."/>
            <person name="Snowden K.C."/>
            <person name="Lin-Wang K."/>
            <person name="Brian L."/>
            <person name="Martinez-Sanchez M."/>
            <person name="Wang M."/>
            <person name="Ileperuma N."/>
            <person name="Macnee N."/>
            <person name="Campin R."/>
            <person name="McAtee P."/>
            <person name="Drummond R.S.M."/>
            <person name="Espley R.V."/>
            <person name="Ireland H.S."/>
            <person name="Wu R."/>
            <person name="Atkinson R.G."/>
            <person name="Karunairetnam S."/>
            <person name="Bulley S."/>
            <person name="Chunkath S."/>
            <person name="Hanley Z."/>
            <person name="Storey R."/>
            <person name="Thrimawithana A.H."/>
            <person name="Thomson S."/>
            <person name="David C."/>
            <person name="Testolin R."/>
            <person name="Huang H."/>
            <person name="Hellens R.P."/>
            <person name="Schaffer R.J."/>
        </authorList>
    </citation>
    <scope>NUCLEOTIDE SEQUENCE [LARGE SCALE GENOMIC DNA]</scope>
    <source>
        <strain evidence="6">cv. Red5</strain>
    </source>
</reference>
<keyword evidence="2" id="KW-0853">WD repeat</keyword>
<reference evidence="5 6" key="1">
    <citation type="submission" date="2017-07" db="EMBL/GenBank/DDBJ databases">
        <title>An improved, manually edited Actinidia chinensis var. chinensis (kiwifruit) genome highlights the challenges associated with draft genomes and gene prediction in plants.</title>
        <authorList>
            <person name="Pilkington S."/>
            <person name="Crowhurst R."/>
            <person name="Hilario E."/>
            <person name="Nardozza S."/>
            <person name="Fraser L."/>
            <person name="Peng Y."/>
            <person name="Gunaseelan K."/>
            <person name="Simpson R."/>
            <person name="Tahir J."/>
            <person name="Deroles S."/>
            <person name="Templeton K."/>
            <person name="Luo Z."/>
            <person name="Davy M."/>
            <person name="Cheng C."/>
            <person name="Mcneilage M."/>
            <person name="Scaglione D."/>
            <person name="Liu Y."/>
            <person name="Zhang Q."/>
            <person name="Datson P."/>
            <person name="De Silva N."/>
            <person name="Gardiner S."/>
            <person name="Bassett H."/>
            <person name="Chagne D."/>
            <person name="Mccallum J."/>
            <person name="Dzierzon H."/>
            <person name="Deng C."/>
            <person name="Wang Y.-Y."/>
            <person name="Barron N."/>
            <person name="Manako K."/>
            <person name="Bowen J."/>
            <person name="Foster T."/>
            <person name="Erridge Z."/>
            <person name="Tiffin H."/>
            <person name="Waite C."/>
            <person name="Davies K."/>
            <person name="Grierson E."/>
            <person name="Laing W."/>
            <person name="Kirk R."/>
            <person name="Chen X."/>
            <person name="Wood M."/>
            <person name="Montefiori M."/>
            <person name="Brummell D."/>
            <person name="Schwinn K."/>
            <person name="Catanach A."/>
            <person name="Fullerton C."/>
            <person name="Li D."/>
            <person name="Meiyalaghan S."/>
            <person name="Nieuwenhuizen N."/>
            <person name="Read N."/>
            <person name="Prakash R."/>
            <person name="Hunter D."/>
            <person name="Zhang H."/>
            <person name="Mckenzie M."/>
            <person name="Knabel M."/>
            <person name="Harris A."/>
            <person name="Allan A."/>
            <person name="Chen A."/>
            <person name="Janssen B."/>
            <person name="Plunkett B."/>
            <person name="Dwamena C."/>
            <person name="Voogd C."/>
            <person name="Leif D."/>
            <person name="Lafferty D."/>
            <person name="Souleyre E."/>
            <person name="Varkonyi-Gasic E."/>
            <person name="Gambi F."/>
            <person name="Hanley J."/>
            <person name="Yao J.-L."/>
            <person name="Cheung J."/>
            <person name="David K."/>
            <person name="Warren B."/>
            <person name="Marsh K."/>
            <person name="Snowden K."/>
            <person name="Lin-Wang K."/>
            <person name="Brian L."/>
            <person name="Martinez-Sanchez M."/>
            <person name="Wang M."/>
            <person name="Ileperuma N."/>
            <person name="Macnee N."/>
            <person name="Campin R."/>
            <person name="Mcatee P."/>
            <person name="Drummond R."/>
            <person name="Espley R."/>
            <person name="Ireland H."/>
            <person name="Wu R."/>
            <person name="Atkinson R."/>
            <person name="Karunairetnam S."/>
            <person name="Bulley S."/>
            <person name="Chunkath S."/>
            <person name="Hanley Z."/>
            <person name="Storey R."/>
            <person name="Thrimawithana A."/>
            <person name="Thomson S."/>
            <person name="David C."/>
            <person name="Testolin R."/>
        </authorList>
    </citation>
    <scope>NUCLEOTIDE SEQUENCE [LARGE SCALE GENOMIC DNA]</scope>
    <source>
        <strain evidence="6">cv. Red5</strain>
        <tissue evidence="5">Young leaf</tissue>
    </source>
</reference>